<name>R4HCV2_9ACTN</name>
<dbReference type="AlphaFoldDB" id="R4HCV2"/>
<keyword evidence="1" id="KW-0614">Plasmid</keyword>
<organism evidence="1">
    <name type="scientific">Nocardiopsis sp. 25L-1-1c</name>
    <dbReference type="NCBI Taxonomy" id="1009683"/>
    <lineage>
        <taxon>Bacteria</taxon>
        <taxon>Bacillati</taxon>
        <taxon>Actinomycetota</taxon>
        <taxon>Actinomycetes</taxon>
        <taxon>Streptosporangiales</taxon>
        <taxon>Nocardiopsidaceae</taxon>
        <taxon>Nocardiopsis</taxon>
    </lineage>
</organism>
<geneLocation type="plasmid" evidence="1">
    <name>pNPL1</name>
</geneLocation>
<accession>R4HCV2</accession>
<proteinExistence type="predicted"/>
<evidence type="ECO:0000313" key="1">
    <source>
        <dbReference type="EMBL" id="AEC12499.1"/>
    </source>
</evidence>
<reference evidence="1" key="1">
    <citation type="submission" date="2010-04" db="EMBL/GenBank/DDBJ databases">
        <title>Complete nucleotide sequence of Nocardiopsis linear plasmid pNPL1.</title>
        <authorList>
            <person name="Tian X.-L."/>
            <person name="Zhong L."/>
            <person name="Cheng Q.-X."/>
            <person name="Chen Z.-H."/>
            <person name="Zhou M."/>
            <person name="Wang T."/>
            <person name="Fan Y."/>
            <person name="Yang Y."/>
            <person name="Guo P."/>
            <person name="Xia H.-Y."/>
            <person name="Qin Z.-J."/>
        </authorList>
    </citation>
    <scope>NUCLEOTIDE SEQUENCE</scope>
    <source>
        <strain evidence="1">25L-1-1c</strain>
        <plasmid evidence="1">pNPL1</plasmid>
    </source>
</reference>
<dbReference type="EMBL" id="HM102370">
    <property type="protein sequence ID" value="AEC12499.1"/>
    <property type="molecule type" value="Genomic_DNA"/>
</dbReference>
<protein>
    <submittedName>
        <fullName evidence="1">PNPL.6c</fullName>
    </submittedName>
</protein>
<sequence length="143" mass="15635">MKEFKRALGFALVLRGEYGGKVGPAFLEFTSEPDIIGYWETLGIDVVAEMLGYATRLVRDARENGQGGEFSTLPATIRDHGTYGPLINAAEVLVSVLQNDGGMVVDAESRRLVESLETLDMVAVFGLMVMSWYPPRKNGSTQC</sequence>